<gene>
    <name evidence="2" type="ORF">EYF80_028466</name>
</gene>
<dbReference type="EMBL" id="SRLO01000317">
    <property type="protein sequence ID" value="TNN61339.1"/>
    <property type="molecule type" value="Genomic_DNA"/>
</dbReference>
<keyword evidence="3" id="KW-1185">Reference proteome</keyword>
<evidence type="ECO:0000313" key="2">
    <source>
        <dbReference type="EMBL" id="TNN61339.1"/>
    </source>
</evidence>
<evidence type="ECO:0000256" key="1">
    <source>
        <dbReference type="SAM" id="MobiDB-lite"/>
    </source>
</evidence>
<evidence type="ECO:0000313" key="3">
    <source>
        <dbReference type="Proteomes" id="UP000314294"/>
    </source>
</evidence>
<feature type="region of interest" description="Disordered" evidence="1">
    <location>
        <begin position="110"/>
        <end position="130"/>
    </location>
</feature>
<dbReference type="AlphaFoldDB" id="A0A4Z2H6A2"/>
<protein>
    <submittedName>
        <fullName evidence="2">Uncharacterized protein</fullName>
    </submittedName>
</protein>
<comment type="caution">
    <text evidence="2">The sequence shown here is derived from an EMBL/GenBank/DDBJ whole genome shotgun (WGS) entry which is preliminary data.</text>
</comment>
<name>A0A4Z2H6A2_9TELE</name>
<accession>A0A4Z2H6A2</accession>
<organism evidence="2 3">
    <name type="scientific">Liparis tanakae</name>
    <name type="common">Tanaka's snailfish</name>
    <dbReference type="NCBI Taxonomy" id="230148"/>
    <lineage>
        <taxon>Eukaryota</taxon>
        <taxon>Metazoa</taxon>
        <taxon>Chordata</taxon>
        <taxon>Craniata</taxon>
        <taxon>Vertebrata</taxon>
        <taxon>Euteleostomi</taxon>
        <taxon>Actinopterygii</taxon>
        <taxon>Neopterygii</taxon>
        <taxon>Teleostei</taxon>
        <taxon>Neoteleostei</taxon>
        <taxon>Acanthomorphata</taxon>
        <taxon>Eupercaria</taxon>
        <taxon>Perciformes</taxon>
        <taxon>Cottioidei</taxon>
        <taxon>Cottales</taxon>
        <taxon>Liparidae</taxon>
        <taxon>Liparis</taxon>
    </lineage>
</organism>
<sequence>MMRARADRQDHTQLTTHLHSCCLLGGEFRDEPQSPSSSQPAIRADRDSLPLISGSESLSAAARCSPQQHAALPDTFQWREDIGRFSIESTRLQTCVLLESGLGSLVLGVQTPEDGRTGGREDGRTGGREDGRTCRKLLALEPYMALPARDSQLISQLMMRAAGSASRQRVSTAAASLVQPRHVILSVRVA</sequence>
<feature type="compositionally biased region" description="Basic and acidic residues" evidence="1">
    <location>
        <begin position="113"/>
        <end position="130"/>
    </location>
</feature>
<reference evidence="2 3" key="1">
    <citation type="submission" date="2019-03" db="EMBL/GenBank/DDBJ databases">
        <title>First draft genome of Liparis tanakae, snailfish: a comprehensive survey of snailfish specific genes.</title>
        <authorList>
            <person name="Kim W."/>
            <person name="Song I."/>
            <person name="Jeong J.-H."/>
            <person name="Kim D."/>
            <person name="Kim S."/>
            <person name="Ryu S."/>
            <person name="Song J.Y."/>
            <person name="Lee S.K."/>
        </authorList>
    </citation>
    <scope>NUCLEOTIDE SEQUENCE [LARGE SCALE GENOMIC DNA]</scope>
    <source>
        <tissue evidence="2">Muscle</tissue>
    </source>
</reference>
<dbReference type="Proteomes" id="UP000314294">
    <property type="component" value="Unassembled WGS sequence"/>
</dbReference>
<proteinExistence type="predicted"/>